<keyword evidence="2" id="KW-0732">Signal</keyword>
<sequence length="162" mass="17548">MKVFWAIAVFSMATARIALAQVEIPSNPLVKPPRPATRTTHDGTESDTKLELNRNDGKVRTVTYVVLYDTRIWTSSEGKPLEAKLIAFEDLVIESKSLDSGKAPTPPSKPTVVKNGKARFLVHNKPVEIALDRLSAQDQELIAGIKAAIEKKAATASAADGK</sequence>
<proteinExistence type="predicted"/>
<dbReference type="EMBL" id="JAENIJ010000007">
    <property type="protein sequence ID" value="MBK1882064.1"/>
    <property type="molecule type" value="Genomic_DNA"/>
</dbReference>
<feature type="signal peptide" evidence="2">
    <location>
        <begin position="1"/>
        <end position="20"/>
    </location>
</feature>
<dbReference type="Proteomes" id="UP000603141">
    <property type="component" value="Unassembled WGS sequence"/>
</dbReference>
<dbReference type="AlphaFoldDB" id="A0A934VW19"/>
<feature type="region of interest" description="Disordered" evidence="1">
    <location>
        <begin position="30"/>
        <end position="49"/>
    </location>
</feature>
<evidence type="ECO:0000256" key="1">
    <source>
        <dbReference type="SAM" id="MobiDB-lite"/>
    </source>
</evidence>
<evidence type="ECO:0000313" key="3">
    <source>
        <dbReference type="EMBL" id="MBK1882064.1"/>
    </source>
</evidence>
<organism evidence="3 4">
    <name type="scientific">Luteolibacter pohnpeiensis</name>
    <dbReference type="NCBI Taxonomy" id="454153"/>
    <lineage>
        <taxon>Bacteria</taxon>
        <taxon>Pseudomonadati</taxon>
        <taxon>Verrucomicrobiota</taxon>
        <taxon>Verrucomicrobiia</taxon>
        <taxon>Verrucomicrobiales</taxon>
        <taxon>Verrucomicrobiaceae</taxon>
        <taxon>Luteolibacter</taxon>
    </lineage>
</organism>
<protein>
    <submittedName>
        <fullName evidence="3">Uncharacterized protein</fullName>
    </submittedName>
</protein>
<feature type="chain" id="PRO_5038012569" evidence="2">
    <location>
        <begin position="21"/>
        <end position="162"/>
    </location>
</feature>
<reference evidence="3" key="1">
    <citation type="submission" date="2021-01" db="EMBL/GenBank/DDBJ databases">
        <title>Modified the classification status of verrucomicrobia.</title>
        <authorList>
            <person name="Feng X."/>
        </authorList>
    </citation>
    <scope>NUCLEOTIDE SEQUENCE</scope>
    <source>
        <strain evidence="3">KCTC 22041</strain>
    </source>
</reference>
<accession>A0A934VW19</accession>
<evidence type="ECO:0000256" key="2">
    <source>
        <dbReference type="SAM" id="SignalP"/>
    </source>
</evidence>
<comment type="caution">
    <text evidence="3">The sequence shown here is derived from an EMBL/GenBank/DDBJ whole genome shotgun (WGS) entry which is preliminary data.</text>
</comment>
<evidence type="ECO:0000313" key="4">
    <source>
        <dbReference type="Proteomes" id="UP000603141"/>
    </source>
</evidence>
<name>A0A934VW19_9BACT</name>
<keyword evidence="4" id="KW-1185">Reference proteome</keyword>
<dbReference type="RefSeq" id="WP_200268831.1">
    <property type="nucleotide sequence ID" value="NZ_JAENIJ010000007.1"/>
</dbReference>
<gene>
    <name evidence="3" type="ORF">JIN85_06535</name>
</gene>
<feature type="compositionally biased region" description="Basic and acidic residues" evidence="1">
    <location>
        <begin position="39"/>
        <end position="49"/>
    </location>
</feature>